<keyword evidence="3" id="KW-1185">Reference proteome</keyword>
<feature type="region of interest" description="Disordered" evidence="1">
    <location>
        <begin position="1"/>
        <end position="25"/>
    </location>
</feature>
<organism evidence="2 3">
    <name type="scientific">Elysia crispata</name>
    <name type="common">lettuce slug</name>
    <dbReference type="NCBI Taxonomy" id="231223"/>
    <lineage>
        <taxon>Eukaryota</taxon>
        <taxon>Metazoa</taxon>
        <taxon>Spiralia</taxon>
        <taxon>Lophotrochozoa</taxon>
        <taxon>Mollusca</taxon>
        <taxon>Gastropoda</taxon>
        <taxon>Heterobranchia</taxon>
        <taxon>Euthyneura</taxon>
        <taxon>Panpulmonata</taxon>
        <taxon>Sacoglossa</taxon>
        <taxon>Placobranchoidea</taxon>
        <taxon>Plakobranchidae</taxon>
        <taxon>Elysia</taxon>
    </lineage>
</organism>
<dbReference type="Proteomes" id="UP001283361">
    <property type="component" value="Unassembled WGS sequence"/>
</dbReference>
<name>A0AAE1E356_9GAST</name>
<evidence type="ECO:0000313" key="2">
    <source>
        <dbReference type="EMBL" id="KAK3792704.1"/>
    </source>
</evidence>
<comment type="caution">
    <text evidence="2">The sequence shown here is derived from an EMBL/GenBank/DDBJ whole genome shotgun (WGS) entry which is preliminary data.</text>
</comment>
<gene>
    <name evidence="2" type="ORF">RRG08_001141</name>
</gene>
<accession>A0AAE1E356</accession>
<feature type="non-terminal residue" evidence="2">
    <location>
        <position position="60"/>
    </location>
</feature>
<feature type="region of interest" description="Disordered" evidence="1">
    <location>
        <begin position="41"/>
        <end position="60"/>
    </location>
</feature>
<reference evidence="2" key="1">
    <citation type="journal article" date="2023" name="G3 (Bethesda)">
        <title>A reference genome for the long-term kleptoplast-retaining sea slug Elysia crispata morphotype clarki.</title>
        <authorList>
            <person name="Eastman K.E."/>
            <person name="Pendleton A.L."/>
            <person name="Shaikh M.A."/>
            <person name="Suttiyut T."/>
            <person name="Ogas R."/>
            <person name="Tomko P."/>
            <person name="Gavelis G."/>
            <person name="Widhalm J.R."/>
            <person name="Wisecaver J.H."/>
        </authorList>
    </citation>
    <scope>NUCLEOTIDE SEQUENCE</scope>
    <source>
        <strain evidence="2">ECLA1</strain>
    </source>
</reference>
<proteinExistence type="predicted"/>
<dbReference type="EMBL" id="JAWDGP010001340">
    <property type="protein sequence ID" value="KAK3792704.1"/>
    <property type="molecule type" value="Genomic_DNA"/>
</dbReference>
<protein>
    <submittedName>
        <fullName evidence="2">Uncharacterized protein</fullName>
    </submittedName>
</protein>
<evidence type="ECO:0000313" key="3">
    <source>
        <dbReference type="Proteomes" id="UP001283361"/>
    </source>
</evidence>
<sequence>MASTAPVTHLHSTRDAGLSSAPDGQLVPGYFRSRRLAKRFSATRLKAKTPSAAAANWHSP</sequence>
<evidence type="ECO:0000256" key="1">
    <source>
        <dbReference type="SAM" id="MobiDB-lite"/>
    </source>
</evidence>
<dbReference type="AlphaFoldDB" id="A0AAE1E356"/>